<comment type="caution">
    <text evidence="2">The sequence shown here is derived from an EMBL/GenBank/DDBJ whole genome shotgun (WGS) entry which is preliminary data.</text>
</comment>
<proteinExistence type="predicted"/>
<dbReference type="OrthoDB" id="3480052at2"/>
<feature type="transmembrane region" description="Helical" evidence="1">
    <location>
        <begin position="21"/>
        <end position="43"/>
    </location>
</feature>
<feature type="transmembrane region" description="Helical" evidence="1">
    <location>
        <begin position="49"/>
        <end position="70"/>
    </location>
</feature>
<accession>A0A3M2LGJ4</accession>
<sequence length="76" mass="8034">MNSTARNHHPHQPGANGPGVFVPQHVIATMVCLLLGLTTAVLVSLFPTVWLPVGAGIESTGLGLALYGLWRGRRHA</sequence>
<gene>
    <name evidence="2" type="ORF">EBO15_38175</name>
</gene>
<keyword evidence="1" id="KW-1133">Transmembrane helix</keyword>
<keyword evidence="1" id="KW-0472">Membrane</keyword>
<protein>
    <submittedName>
        <fullName evidence="2">Uncharacterized protein</fullName>
    </submittedName>
</protein>
<dbReference type="Proteomes" id="UP000282674">
    <property type="component" value="Unassembled WGS sequence"/>
</dbReference>
<name>A0A3M2LGJ4_9ACTN</name>
<keyword evidence="1" id="KW-0812">Transmembrane</keyword>
<evidence type="ECO:0000313" key="3">
    <source>
        <dbReference type="Proteomes" id="UP000282674"/>
    </source>
</evidence>
<organism evidence="2 3">
    <name type="scientific">Actinomadura harenae</name>
    <dbReference type="NCBI Taxonomy" id="2483351"/>
    <lineage>
        <taxon>Bacteria</taxon>
        <taxon>Bacillati</taxon>
        <taxon>Actinomycetota</taxon>
        <taxon>Actinomycetes</taxon>
        <taxon>Streptosporangiales</taxon>
        <taxon>Thermomonosporaceae</taxon>
        <taxon>Actinomadura</taxon>
    </lineage>
</organism>
<dbReference type="RefSeq" id="WP_122199347.1">
    <property type="nucleotide sequence ID" value="NZ_JBHSKC010000054.1"/>
</dbReference>
<evidence type="ECO:0000313" key="2">
    <source>
        <dbReference type="EMBL" id="RMI36617.1"/>
    </source>
</evidence>
<reference evidence="2 3" key="1">
    <citation type="submission" date="2018-10" db="EMBL/GenBank/DDBJ databases">
        <title>Isolation from soil.</title>
        <authorList>
            <person name="Hu J."/>
        </authorList>
    </citation>
    <scope>NUCLEOTIDE SEQUENCE [LARGE SCALE GENOMIC DNA]</scope>
    <source>
        <strain evidence="2 3">NEAU-Ht49</strain>
    </source>
</reference>
<dbReference type="EMBL" id="RFFG01000131">
    <property type="protein sequence ID" value="RMI36617.1"/>
    <property type="molecule type" value="Genomic_DNA"/>
</dbReference>
<dbReference type="AlphaFoldDB" id="A0A3M2LGJ4"/>
<evidence type="ECO:0000256" key="1">
    <source>
        <dbReference type="SAM" id="Phobius"/>
    </source>
</evidence>
<keyword evidence="3" id="KW-1185">Reference proteome</keyword>